<gene>
    <name evidence="1" type="ORF">T4D_15497</name>
</gene>
<dbReference type="EMBL" id="JYDT01000510">
    <property type="protein sequence ID" value="KRY80439.1"/>
    <property type="molecule type" value="Genomic_DNA"/>
</dbReference>
<dbReference type="AlphaFoldDB" id="A0A0V1F354"/>
<reference evidence="1 2" key="1">
    <citation type="submission" date="2015-01" db="EMBL/GenBank/DDBJ databases">
        <title>Evolution of Trichinella species and genotypes.</title>
        <authorList>
            <person name="Korhonen P.K."/>
            <person name="Edoardo P."/>
            <person name="Giuseppe L.R."/>
            <person name="Gasser R.B."/>
        </authorList>
    </citation>
    <scope>NUCLEOTIDE SEQUENCE [LARGE SCALE GENOMIC DNA]</scope>
    <source>
        <strain evidence="1">ISS470</strain>
    </source>
</reference>
<sequence>MNAGPQRGWAYMLQPNFLLFDLSELFRNNCTHFIGQFYRKISISEFIYFPRLDNWSKSQS</sequence>
<evidence type="ECO:0000313" key="1">
    <source>
        <dbReference type="EMBL" id="KRY80439.1"/>
    </source>
</evidence>
<comment type="caution">
    <text evidence="1">The sequence shown here is derived from an EMBL/GenBank/DDBJ whole genome shotgun (WGS) entry which is preliminary data.</text>
</comment>
<dbReference type="Proteomes" id="UP000054995">
    <property type="component" value="Unassembled WGS sequence"/>
</dbReference>
<proteinExistence type="predicted"/>
<evidence type="ECO:0000313" key="2">
    <source>
        <dbReference type="Proteomes" id="UP000054995"/>
    </source>
</evidence>
<name>A0A0V1F354_TRIPS</name>
<protein>
    <submittedName>
        <fullName evidence="1">Uncharacterized protein</fullName>
    </submittedName>
</protein>
<organism evidence="1 2">
    <name type="scientific">Trichinella pseudospiralis</name>
    <name type="common">Parasitic roundworm</name>
    <dbReference type="NCBI Taxonomy" id="6337"/>
    <lineage>
        <taxon>Eukaryota</taxon>
        <taxon>Metazoa</taxon>
        <taxon>Ecdysozoa</taxon>
        <taxon>Nematoda</taxon>
        <taxon>Enoplea</taxon>
        <taxon>Dorylaimia</taxon>
        <taxon>Trichinellida</taxon>
        <taxon>Trichinellidae</taxon>
        <taxon>Trichinella</taxon>
    </lineage>
</organism>
<keyword evidence="2" id="KW-1185">Reference proteome</keyword>
<accession>A0A0V1F354</accession>